<dbReference type="InterPro" id="IPR036322">
    <property type="entry name" value="WD40_repeat_dom_sf"/>
</dbReference>
<evidence type="ECO:0000256" key="15">
    <source>
        <dbReference type="ARBA" id="ARBA00023204"/>
    </source>
</evidence>
<comment type="catalytic activity">
    <reaction evidence="1 18">
        <text>S-ubiquitinyl-[E2 ubiquitin-conjugating enzyme]-L-cysteine + [acceptor protein]-L-lysine = [E2 ubiquitin-conjugating enzyme]-L-cysteine + N(6)-ubiquitinyl-[acceptor protein]-L-lysine.</text>
        <dbReference type="EC" id="2.3.2.27"/>
    </reaction>
</comment>
<evidence type="ECO:0000256" key="19">
    <source>
        <dbReference type="SAM" id="Coils"/>
    </source>
</evidence>
<evidence type="ECO:0000256" key="1">
    <source>
        <dbReference type="ARBA" id="ARBA00000900"/>
    </source>
</evidence>
<gene>
    <name evidence="21" type="ORF">QSP1433_LOCUS13522</name>
</gene>
<evidence type="ECO:0000256" key="3">
    <source>
        <dbReference type="ARBA" id="ARBA00004906"/>
    </source>
</evidence>
<comment type="similarity">
    <text evidence="4 18">Belongs to the WD repeat PRP19 family.</text>
</comment>
<evidence type="ECO:0000256" key="16">
    <source>
        <dbReference type="ARBA" id="ARBA00023242"/>
    </source>
</evidence>
<comment type="subunit">
    <text evidence="18">Homotetramer.</text>
</comment>
<comment type="pathway">
    <text evidence="3 18">Protein modification; protein ubiquitination.</text>
</comment>
<organism evidence="21">
    <name type="scientific">Mucochytrium quahogii</name>
    <dbReference type="NCBI Taxonomy" id="96639"/>
    <lineage>
        <taxon>Eukaryota</taxon>
        <taxon>Sar</taxon>
        <taxon>Stramenopiles</taxon>
        <taxon>Bigyra</taxon>
        <taxon>Labyrinthulomycetes</taxon>
        <taxon>Thraustochytrida</taxon>
        <taxon>Thraustochytriidae</taxon>
        <taxon>Mucochytrium</taxon>
    </lineage>
</organism>
<evidence type="ECO:0000256" key="2">
    <source>
        <dbReference type="ARBA" id="ARBA00004123"/>
    </source>
</evidence>
<dbReference type="PROSITE" id="PS00678">
    <property type="entry name" value="WD_REPEATS_1"/>
    <property type="match status" value="1"/>
</dbReference>
<evidence type="ECO:0000256" key="10">
    <source>
        <dbReference type="ARBA" id="ARBA00022728"/>
    </source>
</evidence>
<dbReference type="SMART" id="SM00320">
    <property type="entry name" value="WD40"/>
    <property type="match status" value="7"/>
</dbReference>
<dbReference type="InterPro" id="IPR001680">
    <property type="entry name" value="WD40_rpt"/>
</dbReference>
<dbReference type="PROSITE" id="PS50294">
    <property type="entry name" value="WD_REPEATS_REGION"/>
    <property type="match status" value="1"/>
</dbReference>
<dbReference type="PANTHER" id="PTHR43995">
    <property type="entry name" value="PRE-MRNA-PROCESSING FACTOR 19"/>
    <property type="match status" value="1"/>
</dbReference>
<dbReference type="InterPro" id="IPR015943">
    <property type="entry name" value="WD40/YVTN_repeat-like_dom_sf"/>
</dbReference>
<keyword evidence="16 18" id="KW-0539">Nucleus</keyword>
<protein>
    <recommendedName>
        <fullName evidence="6 18">Pre-mRNA-processing factor 19</fullName>
        <ecNumber evidence="5 18">2.3.2.27</ecNumber>
    </recommendedName>
</protein>
<evidence type="ECO:0000256" key="17">
    <source>
        <dbReference type="PROSITE-ProRule" id="PRU00221"/>
    </source>
</evidence>
<dbReference type="GO" id="GO:0005737">
    <property type="term" value="C:cytoplasm"/>
    <property type="evidence" value="ECO:0007669"/>
    <property type="project" value="TreeGrafter"/>
</dbReference>
<dbReference type="GO" id="GO:0000398">
    <property type="term" value="P:mRNA splicing, via spliceosome"/>
    <property type="evidence" value="ECO:0007669"/>
    <property type="project" value="InterPro"/>
</dbReference>
<dbReference type="InterPro" id="IPR013915">
    <property type="entry name" value="Prp19_cc"/>
</dbReference>
<keyword evidence="14 18" id="KW-0508">mRNA splicing</keyword>
<dbReference type="InterPro" id="IPR038959">
    <property type="entry name" value="Prp19"/>
</dbReference>
<evidence type="ECO:0000256" key="18">
    <source>
        <dbReference type="RuleBase" id="RU367101"/>
    </source>
</evidence>
<dbReference type="InterPro" id="IPR055340">
    <property type="entry name" value="RING-Ubox_PRP19"/>
</dbReference>
<keyword evidence="9 18" id="KW-0808">Transferase</keyword>
<keyword evidence="10 18" id="KW-0747">Spliceosome</keyword>
<dbReference type="SUPFAM" id="SSF57850">
    <property type="entry name" value="RING/U-box"/>
    <property type="match status" value="1"/>
</dbReference>
<evidence type="ECO:0000256" key="13">
    <source>
        <dbReference type="ARBA" id="ARBA00022786"/>
    </source>
</evidence>
<keyword evidence="8 18" id="KW-0507">mRNA processing</keyword>
<feature type="domain" description="U-box" evidence="20">
    <location>
        <begin position="1"/>
        <end position="81"/>
    </location>
</feature>
<keyword evidence="7 17" id="KW-0853">WD repeat</keyword>
<evidence type="ECO:0000256" key="9">
    <source>
        <dbReference type="ARBA" id="ARBA00022679"/>
    </source>
</evidence>
<dbReference type="GO" id="GO:0000974">
    <property type="term" value="C:Prp19 complex"/>
    <property type="evidence" value="ECO:0007669"/>
    <property type="project" value="UniProtKB-UniRule"/>
</dbReference>
<dbReference type="PROSITE" id="PS50082">
    <property type="entry name" value="WD_REPEATS_2"/>
    <property type="match status" value="2"/>
</dbReference>
<keyword evidence="12 18" id="KW-0227">DNA damage</keyword>
<keyword evidence="15 18" id="KW-0234">DNA repair</keyword>
<feature type="repeat" description="WD" evidence="17">
    <location>
        <begin position="383"/>
        <end position="424"/>
    </location>
</feature>
<feature type="repeat" description="WD" evidence="17">
    <location>
        <begin position="254"/>
        <end position="283"/>
    </location>
</feature>
<evidence type="ECO:0000256" key="7">
    <source>
        <dbReference type="ARBA" id="ARBA00022574"/>
    </source>
</evidence>
<dbReference type="GO" id="GO:0006281">
    <property type="term" value="P:DNA repair"/>
    <property type="evidence" value="ECO:0007669"/>
    <property type="project" value="UniProtKB-KW"/>
</dbReference>
<dbReference type="Gene3D" id="3.30.40.10">
    <property type="entry name" value="Zinc/RING finger domain, C3HC4 (zinc finger)"/>
    <property type="match status" value="1"/>
</dbReference>
<evidence type="ECO:0000256" key="14">
    <source>
        <dbReference type="ARBA" id="ARBA00023187"/>
    </source>
</evidence>
<comment type="subcellular location">
    <subcellularLocation>
        <location evidence="2 18">Nucleus</location>
    </subcellularLocation>
</comment>
<dbReference type="Pfam" id="PF00400">
    <property type="entry name" value="WD40"/>
    <property type="match status" value="3"/>
</dbReference>
<dbReference type="CDD" id="cd16656">
    <property type="entry name" value="RING-Ubox_PRP19"/>
    <property type="match status" value="1"/>
</dbReference>
<evidence type="ECO:0000256" key="6">
    <source>
        <dbReference type="ARBA" id="ARBA00015618"/>
    </source>
</evidence>
<dbReference type="InterPro" id="IPR003613">
    <property type="entry name" value="Ubox_domain"/>
</dbReference>
<evidence type="ECO:0000256" key="12">
    <source>
        <dbReference type="ARBA" id="ARBA00022763"/>
    </source>
</evidence>
<proteinExistence type="inferred from homology"/>
<accession>A0A7S2SH61</accession>
<evidence type="ECO:0000256" key="8">
    <source>
        <dbReference type="ARBA" id="ARBA00022664"/>
    </source>
</evidence>
<keyword evidence="13 18" id="KW-0833">Ubl conjugation pathway</keyword>
<dbReference type="AlphaFoldDB" id="A0A7S2SH61"/>
<comment type="function">
    <text evidence="18">Ubiquitin-protein ligase which is mainly involved pre-mRNA splicing and DNA repair. Required for pre-mRNA splicing as component of the spliceosome.</text>
</comment>
<dbReference type="EMBL" id="HBHK01021220">
    <property type="protein sequence ID" value="CAD9698297.1"/>
    <property type="molecule type" value="Transcribed_RNA"/>
</dbReference>
<dbReference type="GO" id="GO:0070534">
    <property type="term" value="P:protein K63-linked ubiquitination"/>
    <property type="evidence" value="ECO:0007669"/>
    <property type="project" value="UniProtKB-UniRule"/>
</dbReference>
<dbReference type="GO" id="GO:0061630">
    <property type="term" value="F:ubiquitin protein ligase activity"/>
    <property type="evidence" value="ECO:0007669"/>
    <property type="project" value="UniProtKB-UniRule"/>
</dbReference>
<reference evidence="21" key="1">
    <citation type="submission" date="2021-01" db="EMBL/GenBank/DDBJ databases">
        <authorList>
            <person name="Corre E."/>
            <person name="Pelletier E."/>
            <person name="Niang G."/>
            <person name="Scheremetjew M."/>
            <person name="Finn R."/>
            <person name="Kale V."/>
            <person name="Holt S."/>
            <person name="Cochrane G."/>
            <person name="Meng A."/>
            <person name="Brown T."/>
            <person name="Cohen L."/>
        </authorList>
    </citation>
    <scope>NUCLEOTIDE SEQUENCE</scope>
    <source>
        <strain evidence="21">NY070348D</strain>
    </source>
</reference>
<evidence type="ECO:0000256" key="4">
    <source>
        <dbReference type="ARBA" id="ARBA00006388"/>
    </source>
</evidence>
<dbReference type="UniPathway" id="UPA00143"/>
<dbReference type="InterPro" id="IPR013083">
    <property type="entry name" value="Znf_RING/FYVE/PHD"/>
</dbReference>
<evidence type="ECO:0000259" key="20">
    <source>
        <dbReference type="SMART" id="SM00504"/>
    </source>
</evidence>
<keyword evidence="11" id="KW-0677">Repeat</keyword>
<dbReference type="SUPFAM" id="SSF50978">
    <property type="entry name" value="WD40 repeat-like"/>
    <property type="match status" value="1"/>
</dbReference>
<evidence type="ECO:0000256" key="11">
    <source>
        <dbReference type="ARBA" id="ARBA00022737"/>
    </source>
</evidence>
<evidence type="ECO:0000256" key="5">
    <source>
        <dbReference type="ARBA" id="ARBA00012483"/>
    </source>
</evidence>
<dbReference type="InterPro" id="IPR019775">
    <property type="entry name" value="WD40_repeat_CS"/>
</dbReference>
<sequence length="507" mass="54964">MFCSISGQVAQEPVFSPKTGLLYEQRLILKALETSGECPVTNEKLDQEQDLCKVKSSSVSLPRPPTGDSFPSMLNHLQNEWDSLLLEQVSLRKELVETRKDLATALYEREAAGAVIARLLKENEGLKNQLEEFNGDHAANKDDMELENNGQGTQGTLPQAISERVVKCNDELVAARGPWQKKLKSNPVELKETDWKANRTLKPHKTNKPGVSCIAVESFDIRKESSTSKWVVSGGADCDVKVIDGKLGQVAATLSKHKGKVTDVCLSGNMIASASEDKSMILWGHGENGAWKDSHVIREHTKSVTSCPIHPTRELVGTTGLDGLWCLTDISSGDIVLRHSVESSKFSCGRFHPDGKLFGMGDKSGTVSIFSILDDPTKGNATTLDHGSRVNSLSFSENGYLCASAGDDGAVKIWDLRTLAVFSTISCENKGAKATCVSFDQTGGYIAMGDSAGGIQILRKPKKKKVPEWTSVVSLFEHKKAIASLAFSGSSLWASSLDRSVVEYCAV</sequence>
<dbReference type="SMART" id="SM00504">
    <property type="entry name" value="Ubox"/>
    <property type="match status" value="1"/>
</dbReference>
<dbReference type="EC" id="2.3.2.27" evidence="5 18"/>
<dbReference type="Gene3D" id="2.130.10.10">
    <property type="entry name" value="YVTN repeat-like/Quinoprotein amine dehydrogenase"/>
    <property type="match status" value="1"/>
</dbReference>
<dbReference type="FunFam" id="3.30.40.10:FF:000027">
    <property type="entry name" value="Pre-mRNA-processing factor 19, putative"/>
    <property type="match status" value="1"/>
</dbReference>
<feature type="coiled-coil region" evidence="19">
    <location>
        <begin position="109"/>
        <end position="136"/>
    </location>
</feature>
<name>A0A7S2SH61_9STRA</name>
<dbReference type="PANTHER" id="PTHR43995:SF1">
    <property type="entry name" value="PRE-MRNA-PROCESSING FACTOR 19"/>
    <property type="match status" value="1"/>
</dbReference>
<dbReference type="GO" id="GO:0071006">
    <property type="term" value="C:U2-type catalytic step 1 spliceosome"/>
    <property type="evidence" value="ECO:0007669"/>
    <property type="project" value="TreeGrafter"/>
</dbReference>
<dbReference type="Pfam" id="PF08606">
    <property type="entry name" value="Prp19"/>
    <property type="match status" value="1"/>
</dbReference>
<evidence type="ECO:0000313" key="21">
    <source>
        <dbReference type="EMBL" id="CAD9698297.1"/>
    </source>
</evidence>
<keyword evidence="19" id="KW-0175">Coiled coil</keyword>